<dbReference type="RefSeq" id="WP_093073580.1">
    <property type="nucleotide sequence ID" value="NZ_FOGV01000019.1"/>
</dbReference>
<evidence type="ECO:0000313" key="2">
    <source>
        <dbReference type="EMBL" id="SES18333.1"/>
    </source>
</evidence>
<name>A0A1H9VAP0_9BACI</name>
<comment type="caution">
    <text evidence="2">The sequence shown here is derived from an EMBL/GenBank/DDBJ whole genome shotgun (WGS) entry which is preliminary data.</text>
</comment>
<keyword evidence="3" id="KW-1185">Reference proteome</keyword>
<dbReference type="Proteomes" id="UP000199318">
    <property type="component" value="Unassembled WGS sequence"/>
</dbReference>
<dbReference type="OrthoDB" id="2051287at2"/>
<dbReference type="AlphaFoldDB" id="A0A1H9VAP0"/>
<protein>
    <submittedName>
        <fullName evidence="2">Phosphocarrier protein</fullName>
    </submittedName>
</protein>
<reference evidence="3" key="1">
    <citation type="submission" date="2016-10" db="EMBL/GenBank/DDBJ databases">
        <authorList>
            <person name="de Groot N.N."/>
        </authorList>
    </citation>
    <scope>NUCLEOTIDE SEQUENCE [LARGE SCALE GENOMIC DNA]</scope>
    <source>
        <strain evidence="3">10nlg</strain>
    </source>
</reference>
<evidence type="ECO:0000313" key="3">
    <source>
        <dbReference type="Proteomes" id="UP000199318"/>
    </source>
</evidence>
<accession>A0A1H9VAP0</accession>
<dbReference type="SUPFAM" id="SSF55594">
    <property type="entry name" value="HPr-like"/>
    <property type="match status" value="1"/>
</dbReference>
<dbReference type="Gene3D" id="3.30.1340.10">
    <property type="entry name" value="HPr-like"/>
    <property type="match status" value="1"/>
</dbReference>
<feature type="domain" description="HPr" evidence="1">
    <location>
        <begin position="1"/>
        <end position="79"/>
    </location>
</feature>
<dbReference type="InterPro" id="IPR000032">
    <property type="entry name" value="HPr-like"/>
</dbReference>
<dbReference type="STRING" id="1464123.SAMN05444126_1197"/>
<organism evidence="2 3">
    <name type="scientific">Salisediminibacterium halotolerans</name>
    <dbReference type="NCBI Taxonomy" id="517425"/>
    <lineage>
        <taxon>Bacteria</taxon>
        <taxon>Bacillati</taxon>
        <taxon>Bacillota</taxon>
        <taxon>Bacilli</taxon>
        <taxon>Bacillales</taxon>
        <taxon>Bacillaceae</taxon>
        <taxon>Salisediminibacterium</taxon>
    </lineage>
</organism>
<dbReference type="PROSITE" id="PS51350">
    <property type="entry name" value="PTS_HPR_DOM"/>
    <property type="match status" value="1"/>
</dbReference>
<dbReference type="InterPro" id="IPR035895">
    <property type="entry name" value="HPr-like_sf"/>
</dbReference>
<proteinExistence type="predicted"/>
<gene>
    <name evidence="2" type="ORF">SAMN05444126_1197</name>
</gene>
<dbReference type="EMBL" id="FOGV01000019">
    <property type="protein sequence ID" value="SES18333.1"/>
    <property type="molecule type" value="Genomic_DNA"/>
</dbReference>
<sequence length="79" mass="8506">MQLTVKTPIFGDNATKITEVAGKYPGKVLVKKDHWVVEAKSLLGLLALALQPGDTVEVELEGDVDNKVVDELVETGLFA</sequence>
<dbReference type="Pfam" id="PF00381">
    <property type="entry name" value="PTS-HPr"/>
    <property type="match status" value="1"/>
</dbReference>
<evidence type="ECO:0000259" key="1">
    <source>
        <dbReference type="PROSITE" id="PS51350"/>
    </source>
</evidence>